<dbReference type="PROSITE" id="PS00649">
    <property type="entry name" value="G_PROTEIN_RECEP_F2_1"/>
    <property type="match status" value="1"/>
</dbReference>
<organism evidence="2 3">
    <name type="scientific">Melipona quadrifasciata</name>
    <dbReference type="NCBI Taxonomy" id="166423"/>
    <lineage>
        <taxon>Eukaryota</taxon>
        <taxon>Metazoa</taxon>
        <taxon>Ecdysozoa</taxon>
        <taxon>Arthropoda</taxon>
        <taxon>Hexapoda</taxon>
        <taxon>Insecta</taxon>
        <taxon>Pterygota</taxon>
        <taxon>Neoptera</taxon>
        <taxon>Endopterygota</taxon>
        <taxon>Hymenoptera</taxon>
        <taxon>Apocrita</taxon>
        <taxon>Aculeata</taxon>
        <taxon>Apoidea</taxon>
        <taxon>Anthophila</taxon>
        <taxon>Apidae</taxon>
        <taxon>Melipona</taxon>
    </lineage>
</organism>
<protein>
    <submittedName>
        <fullName evidence="2">Diuretic hormone receptor</fullName>
    </submittedName>
</protein>
<evidence type="ECO:0000259" key="1">
    <source>
        <dbReference type="PROSITE" id="PS50227"/>
    </source>
</evidence>
<name>A0A0M8ZX39_9HYME</name>
<dbReference type="GO" id="GO:0016020">
    <property type="term" value="C:membrane"/>
    <property type="evidence" value="ECO:0007669"/>
    <property type="project" value="InterPro"/>
</dbReference>
<dbReference type="InterPro" id="IPR017983">
    <property type="entry name" value="GPCR_2_secretin-like_CS"/>
</dbReference>
<keyword evidence="2" id="KW-0675">Receptor</keyword>
<dbReference type="EMBL" id="KQ435840">
    <property type="protein sequence ID" value="KOX71383.1"/>
    <property type="molecule type" value="Genomic_DNA"/>
</dbReference>
<dbReference type="PROSITE" id="PS50227">
    <property type="entry name" value="G_PROTEIN_RECEP_F2_3"/>
    <property type="match status" value="1"/>
</dbReference>
<evidence type="ECO:0000313" key="2">
    <source>
        <dbReference type="EMBL" id="KOX71383.1"/>
    </source>
</evidence>
<sequence length="156" mass="17880">MARQQSNESGEVFDTGNYVLNALYYINKLNESVNPEAIKCLERKQQEELQRLSAGAQLEDQQGCEISWDSLLCWPRTPPATLATLPCFEELNGIRYDSSQNMTRTKLIPISFIKINRLVPDELAVITSSQKVKYFRTFVIPEMKINLLMDRFCPAV</sequence>
<evidence type="ECO:0000313" key="3">
    <source>
        <dbReference type="Proteomes" id="UP000053105"/>
    </source>
</evidence>
<gene>
    <name evidence="2" type="ORF">WN51_01656</name>
</gene>
<accession>A0A0M8ZX39</accession>
<dbReference type="InterPro" id="IPR001879">
    <property type="entry name" value="GPCR_2_extracellular_dom"/>
</dbReference>
<dbReference type="STRING" id="166423.A0A0M8ZX39"/>
<dbReference type="InterPro" id="IPR036445">
    <property type="entry name" value="GPCR_2_extracell_dom_sf"/>
</dbReference>
<feature type="domain" description="G-protein coupled receptors family 2 profile 1" evidence="1">
    <location>
        <begin position="39"/>
        <end position="104"/>
    </location>
</feature>
<dbReference type="AlphaFoldDB" id="A0A0M8ZX39"/>
<reference evidence="2 3" key="1">
    <citation type="submission" date="2015-07" db="EMBL/GenBank/DDBJ databases">
        <title>The genome of Melipona quadrifasciata.</title>
        <authorList>
            <person name="Pan H."/>
            <person name="Kapheim K."/>
        </authorList>
    </citation>
    <scope>NUCLEOTIDE SEQUENCE [LARGE SCALE GENOMIC DNA]</scope>
    <source>
        <strain evidence="2">0111107301</strain>
        <tissue evidence="2">Whole body</tissue>
    </source>
</reference>
<dbReference type="SUPFAM" id="SSF111418">
    <property type="entry name" value="Hormone receptor domain"/>
    <property type="match status" value="1"/>
</dbReference>
<dbReference type="OrthoDB" id="6022368at2759"/>
<dbReference type="GO" id="GO:0004930">
    <property type="term" value="F:G protein-coupled receptor activity"/>
    <property type="evidence" value="ECO:0007669"/>
    <property type="project" value="InterPro"/>
</dbReference>
<dbReference type="Pfam" id="PF02793">
    <property type="entry name" value="HRM"/>
    <property type="match status" value="1"/>
</dbReference>
<keyword evidence="3" id="KW-1185">Reference proteome</keyword>
<dbReference type="Proteomes" id="UP000053105">
    <property type="component" value="Unassembled WGS sequence"/>
</dbReference>
<dbReference type="Gene3D" id="4.10.1240.10">
    <property type="entry name" value="GPCR, family 2, extracellular hormone receptor domain"/>
    <property type="match status" value="1"/>
</dbReference>
<proteinExistence type="predicted"/>